<dbReference type="RefSeq" id="WP_057932614.1">
    <property type="nucleotide sequence ID" value="NZ_LMZQ01000007.1"/>
</dbReference>
<sequence length="126" mass="14231">MNENEIAKLIVNAAYQVHVEPGPGLLESAYEACLIYELVNAGLQVSNQIDLPVYYKDVKLNCNYRIDILVERKVIIEVKAVNILKEVHLAQTITYLKLSNCKLGLLINFNEAKIKDGIKRVINGYL</sequence>
<dbReference type="EMBL" id="LMZQ01000007">
    <property type="protein sequence ID" value="KRT15782.1"/>
    <property type="molecule type" value="Genomic_DNA"/>
</dbReference>
<dbReference type="OrthoDB" id="1119698at2"/>
<dbReference type="InterPro" id="IPR026350">
    <property type="entry name" value="GxxExxY"/>
</dbReference>
<dbReference type="Proteomes" id="UP000051950">
    <property type="component" value="Unassembled WGS sequence"/>
</dbReference>
<accession>A0A0T5VPK4</accession>
<dbReference type="STRING" id="687842.ASU31_12410"/>
<evidence type="ECO:0000313" key="1">
    <source>
        <dbReference type="EMBL" id="KRT15782.1"/>
    </source>
</evidence>
<dbReference type="AlphaFoldDB" id="A0A0T5VPK4"/>
<evidence type="ECO:0000313" key="2">
    <source>
        <dbReference type="Proteomes" id="UP000051950"/>
    </source>
</evidence>
<organism evidence="1 2">
    <name type="scientific">Pedobacter ginsenosidimutans</name>
    <dbReference type="NCBI Taxonomy" id="687842"/>
    <lineage>
        <taxon>Bacteria</taxon>
        <taxon>Pseudomonadati</taxon>
        <taxon>Bacteroidota</taxon>
        <taxon>Sphingobacteriia</taxon>
        <taxon>Sphingobacteriales</taxon>
        <taxon>Sphingobacteriaceae</taxon>
        <taxon>Pedobacter</taxon>
    </lineage>
</organism>
<protein>
    <submittedName>
        <fullName evidence="1">GxxExxY protein</fullName>
    </submittedName>
</protein>
<dbReference type="NCBIfam" id="TIGR04256">
    <property type="entry name" value="GxxExxY"/>
    <property type="match status" value="1"/>
</dbReference>
<proteinExistence type="predicted"/>
<reference evidence="1 2" key="1">
    <citation type="submission" date="2015-11" db="EMBL/GenBank/DDBJ databases">
        <title>Sequence of Pedobacter ginsenosidimutans.</title>
        <authorList>
            <person name="Carson E."/>
            <person name="Keyser V."/>
            <person name="Newman J."/>
            <person name="Miller J."/>
        </authorList>
    </citation>
    <scope>NUCLEOTIDE SEQUENCE [LARGE SCALE GENOMIC DNA]</scope>
    <source>
        <strain evidence="1 2">KACC 14530</strain>
    </source>
</reference>
<keyword evidence="2" id="KW-1185">Reference proteome</keyword>
<comment type="caution">
    <text evidence="1">The sequence shown here is derived from an EMBL/GenBank/DDBJ whole genome shotgun (WGS) entry which is preliminary data.</text>
</comment>
<gene>
    <name evidence="1" type="ORF">ASU31_12410</name>
</gene>
<dbReference type="Pfam" id="PF13366">
    <property type="entry name" value="PDDEXK_3"/>
    <property type="match status" value="1"/>
</dbReference>
<name>A0A0T5VPK4_9SPHI</name>